<sequence length="228" mass="26804">MKKTRIMKTFYKILILHVMAQFCASQEVFNMTEYFKMPPLVNGDNFDKCLEGSHDLRVFCAVTTFIKPDKSNFVWNIIEKYSNDTKRNYRHDIVRSGLCISRCEEELKNLDESYLESLKGDYFDVNYQYSLKNGTFKDVELYRNEYGTLVDQCLNNYLRNEYNLSSFSQIIYCTTNQEEHDIDGLDITFLIILLSIVVLVIGSTYYDKLLNRKGDTSHYKDSIESLCK</sequence>
<dbReference type="EMBL" id="UFQT01000994">
    <property type="protein sequence ID" value="SSX28351.1"/>
    <property type="molecule type" value="Genomic_DNA"/>
</dbReference>
<dbReference type="VEuPathDB" id="VectorBase:CSON015541"/>
<protein>
    <submittedName>
        <fullName evidence="3">CSON015541 protein</fullName>
    </submittedName>
</protein>
<feature type="signal peptide" evidence="2">
    <location>
        <begin position="1"/>
        <end position="25"/>
    </location>
</feature>
<evidence type="ECO:0000256" key="1">
    <source>
        <dbReference type="SAM" id="Phobius"/>
    </source>
</evidence>
<keyword evidence="2" id="KW-0732">Signal</keyword>
<feature type="chain" id="PRO_5036062115" evidence="2">
    <location>
        <begin position="26"/>
        <end position="228"/>
    </location>
</feature>
<dbReference type="AlphaFoldDB" id="A0A336KT86"/>
<dbReference type="EMBL" id="UFQS01000994">
    <property type="protein sequence ID" value="SSX08328.1"/>
    <property type="molecule type" value="Genomic_DNA"/>
</dbReference>
<evidence type="ECO:0000313" key="3">
    <source>
        <dbReference type="EMBL" id="SSX08328.1"/>
    </source>
</evidence>
<feature type="transmembrane region" description="Helical" evidence="1">
    <location>
        <begin position="187"/>
        <end position="206"/>
    </location>
</feature>
<gene>
    <name evidence="3" type="primary">CSON015541</name>
</gene>
<dbReference type="OMA" id="ANCKFAK"/>
<keyword evidence="1" id="KW-1133">Transmembrane helix</keyword>
<proteinExistence type="predicted"/>
<keyword evidence="1" id="KW-0472">Membrane</keyword>
<name>A0A336KT86_CULSO</name>
<reference evidence="3" key="1">
    <citation type="submission" date="2018-04" db="EMBL/GenBank/DDBJ databases">
        <authorList>
            <person name="Go L.Y."/>
            <person name="Mitchell J.A."/>
        </authorList>
    </citation>
    <scope>NUCLEOTIDE SEQUENCE</scope>
    <source>
        <tissue evidence="3">Whole organism</tissue>
    </source>
</reference>
<reference evidence="4" key="2">
    <citation type="submission" date="2018-07" db="EMBL/GenBank/DDBJ databases">
        <authorList>
            <person name="Quirk P.G."/>
            <person name="Krulwich T.A."/>
        </authorList>
    </citation>
    <scope>NUCLEOTIDE SEQUENCE</scope>
</reference>
<evidence type="ECO:0000313" key="4">
    <source>
        <dbReference type="EMBL" id="SSX28351.1"/>
    </source>
</evidence>
<accession>A0A336KT86</accession>
<keyword evidence="1" id="KW-0812">Transmembrane</keyword>
<organism evidence="3">
    <name type="scientific">Culicoides sonorensis</name>
    <name type="common">Biting midge</name>
    <dbReference type="NCBI Taxonomy" id="179676"/>
    <lineage>
        <taxon>Eukaryota</taxon>
        <taxon>Metazoa</taxon>
        <taxon>Ecdysozoa</taxon>
        <taxon>Arthropoda</taxon>
        <taxon>Hexapoda</taxon>
        <taxon>Insecta</taxon>
        <taxon>Pterygota</taxon>
        <taxon>Neoptera</taxon>
        <taxon>Endopterygota</taxon>
        <taxon>Diptera</taxon>
        <taxon>Nematocera</taxon>
        <taxon>Chironomoidea</taxon>
        <taxon>Ceratopogonidae</taxon>
        <taxon>Ceratopogoninae</taxon>
        <taxon>Culicoides</taxon>
        <taxon>Monoculicoides</taxon>
    </lineage>
</organism>
<evidence type="ECO:0000256" key="2">
    <source>
        <dbReference type="SAM" id="SignalP"/>
    </source>
</evidence>